<dbReference type="AlphaFoldDB" id="A0A9Q0DW72"/>
<proteinExistence type="predicted"/>
<feature type="signal peptide" evidence="2">
    <location>
        <begin position="1"/>
        <end position="24"/>
    </location>
</feature>
<gene>
    <name evidence="3" type="ORF">NHX12_004146</name>
</gene>
<feature type="compositionally biased region" description="Basic and acidic residues" evidence="1">
    <location>
        <begin position="232"/>
        <end position="243"/>
    </location>
</feature>
<evidence type="ECO:0000313" key="4">
    <source>
        <dbReference type="Proteomes" id="UP001148018"/>
    </source>
</evidence>
<keyword evidence="4" id="KW-1185">Reference proteome</keyword>
<feature type="region of interest" description="Disordered" evidence="1">
    <location>
        <begin position="232"/>
        <end position="258"/>
    </location>
</feature>
<sequence>MITRNLTLLVLLCLMEGLSSRASANRNLRRRGAKLGESREADQWDAILGGGGGVDETSSLVVTLRNVINRDQEAEGGSISYAKMLQSHAVASSGNKETPGLKPKCEVEFFENKQEVSHVSPGANRESTRDAKRVRNDTKCNETAATKTGKVEKAFMIHYRNYPHSDNNNKTSRVRSGPSFRTKPACEHVAVGGVPATGFGVLKLLSKENLVRIVNSQLQSFQSEKGGGWLRQEERLDRRDQRSFRGRPSPETGFDRHSVTPDQIMTHRRVFILVRILLAKLLRRKMEEEDVVPWGPRSRSRRSWIWNQFFVIEEYAGPKPVLIGRPHRRRAGPEPNTAGTL</sequence>
<evidence type="ECO:0000256" key="2">
    <source>
        <dbReference type="SAM" id="SignalP"/>
    </source>
</evidence>
<dbReference type="EMBL" id="JANIIK010000111">
    <property type="protein sequence ID" value="KAJ3594841.1"/>
    <property type="molecule type" value="Genomic_DNA"/>
</dbReference>
<feature type="chain" id="PRO_5040125054" evidence="2">
    <location>
        <begin position="25"/>
        <end position="341"/>
    </location>
</feature>
<keyword evidence="2" id="KW-0732">Signal</keyword>
<feature type="region of interest" description="Disordered" evidence="1">
    <location>
        <begin position="116"/>
        <end position="137"/>
    </location>
</feature>
<dbReference type="OrthoDB" id="6079678at2759"/>
<organism evidence="3 4">
    <name type="scientific">Muraenolepis orangiensis</name>
    <name type="common">Patagonian moray cod</name>
    <dbReference type="NCBI Taxonomy" id="630683"/>
    <lineage>
        <taxon>Eukaryota</taxon>
        <taxon>Metazoa</taxon>
        <taxon>Chordata</taxon>
        <taxon>Craniata</taxon>
        <taxon>Vertebrata</taxon>
        <taxon>Euteleostomi</taxon>
        <taxon>Actinopterygii</taxon>
        <taxon>Neopterygii</taxon>
        <taxon>Teleostei</taxon>
        <taxon>Neoteleostei</taxon>
        <taxon>Acanthomorphata</taxon>
        <taxon>Zeiogadaria</taxon>
        <taxon>Gadariae</taxon>
        <taxon>Gadiformes</taxon>
        <taxon>Muraenolepidoidei</taxon>
        <taxon>Muraenolepididae</taxon>
        <taxon>Muraenolepis</taxon>
    </lineage>
</organism>
<dbReference type="Proteomes" id="UP001148018">
    <property type="component" value="Unassembled WGS sequence"/>
</dbReference>
<feature type="compositionally biased region" description="Basic and acidic residues" evidence="1">
    <location>
        <begin position="126"/>
        <end position="137"/>
    </location>
</feature>
<name>A0A9Q0DW72_9TELE</name>
<accession>A0A9Q0DW72</accession>
<comment type="caution">
    <text evidence="3">The sequence shown here is derived from an EMBL/GenBank/DDBJ whole genome shotgun (WGS) entry which is preliminary data.</text>
</comment>
<reference evidence="3" key="1">
    <citation type="submission" date="2022-07" db="EMBL/GenBank/DDBJ databases">
        <title>Chromosome-level genome of Muraenolepis orangiensis.</title>
        <authorList>
            <person name="Kim J."/>
        </authorList>
    </citation>
    <scope>NUCLEOTIDE SEQUENCE</scope>
    <source>
        <strain evidence="3">KU_S4_2022</strain>
        <tissue evidence="3">Muscle</tissue>
    </source>
</reference>
<evidence type="ECO:0000313" key="3">
    <source>
        <dbReference type="EMBL" id="KAJ3594841.1"/>
    </source>
</evidence>
<evidence type="ECO:0000256" key="1">
    <source>
        <dbReference type="SAM" id="MobiDB-lite"/>
    </source>
</evidence>
<protein>
    <submittedName>
        <fullName evidence="3">Uncharacterized protein</fullName>
    </submittedName>
</protein>